<dbReference type="EMBL" id="CM037156">
    <property type="protein sequence ID" value="KAH7837330.1"/>
    <property type="molecule type" value="Genomic_DNA"/>
</dbReference>
<dbReference type="Proteomes" id="UP000828048">
    <property type="component" value="Chromosome 6"/>
</dbReference>
<comment type="caution">
    <text evidence="1">The sequence shown here is derived from an EMBL/GenBank/DDBJ whole genome shotgun (WGS) entry which is preliminary data.</text>
</comment>
<reference evidence="1 2" key="1">
    <citation type="journal article" date="2021" name="Hortic Res">
        <title>High-quality reference genome and annotation aids understanding of berry development for evergreen blueberry (Vaccinium darrowii).</title>
        <authorList>
            <person name="Yu J."/>
            <person name="Hulse-Kemp A.M."/>
            <person name="Babiker E."/>
            <person name="Staton M."/>
        </authorList>
    </citation>
    <scope>NUCLEOTIDE SEQUENCE [LARGE SCALE GENOMIC DNA]</scope>
    <source>
        <strain evidence="2">cv. NJ 8807/NJ 8810</strain>
        <tissue evidence="1">Young leaf</tissue>
    </source>
</reference>
<organism evidence="1 2">
    <name type="scientific">Vaccinium darrowii</name>
    <dbReference type="NCBI Taxonomy" id="229202"/>
    <lineage>
        <taxon>Eukaryota</taxon>
        <taxon>Viridiplantae</taxon>
        <taxon>Streptophyta</taxon>
        <taxon>Embryophyta</taxon>
        <taxon>Tracheophyta</taxon>
        <taxon>Spermatophyta</taxon>
        <taxon>Magnoliopsida</taxon>
        <taxon>eudicotyledons</taxon>
        <taxon>Gunneridae</taxon>
        <taxon>Pentapetalae</taxon>
        <taxon>asterids</taxon>
        <taxon>Ericales</taxon>
        <taxon>Ericaceae</taxon>
        <taxon>Vaccinioideae</taxon>
        <taxon>Vaccinieae</taxon>
        <taxon>Vaccinium</taxon>
    </lineage>
</organism>
<name>A0ACB7X9Y2_9ERIC</name>
<protein>
    <submittedName>
        <fullName evidence="1">Uncharacterized protein</fullName>
    </submittedName>
</protein>
<proteinExistence type="predicted"/>
<gene>
    <name evidence="1" type="ORF">Vadar_012617</name>
</gene>
<accession>A0ACB7X9Y2</accession>
<evidence type="ECO:0000313" key="1">
    <source>
        <dbReference type="EMBL" id="KAH7837330.1"/>
    </source>
</evidence>
<evidence type="ECO:0000313" key="2">
    <source>
        <dbReference type="Proteomes" id="UP000828048"/>
    </source>
</evidence>
<keyword evidence="2" id="KW-1185">Reference proteome</keyword>
<sequence>MNRRRDELRGHLPSHYVSEETIIYVDGDIDNYWSCSDGEFEEQDFDIENQNDNSKEKDVYWKYIPLYQAALRGDWSNAETFFNENEGSLTAKINEYSDTALHIAAGAGRSSKSIDFITKLVDKILKEGPGELVLDTISEEALKKLEIGDKSNCTALHIAAWAGNNEVVDILLRKRPSLIYIRDINRRSALDLAARNAKKDTLNYLLNVTKGDPLSKLFPKDVCTKKNDPSPNPLPDVINIHSAIVPYTPPTELVPYVIQTPSESDPNYDEDSAAAFLVRVITSGFYGE</sequence>